<dbReference type="InterPro" id="IPR045600">
    <property type="entry name" value="RelA/SpoT_AH_RIS"/>
</dbReference>
<dbReference type="InterPro" id="IPR002912">
    <property type="entry name" value="ACT_dom"/>
</dbReference>
<dbReference type="PANTHER" id="PTHR21262:SF36">
    <property type="entry name" value="BIFUNCTIONAL (P)PPGPP SYNTHASE_HYDROLASE SPOT"/>
    <property type="match status" value="1"/>
</dbReference>
<dbReference type="CDD" id="cd04876">
    <property type="entry name" value="ACT_RelA-SpoT"/>
    <property type="match status" value="1"/>
</dbReference>
<evidence type="ECO:0000259" key="8">
    <source>
        <dbReference type="PROSITE" id="PS51880"/>
    </source>
</evidence>
<comment type="catalytic activity">
    <reaction evidence="4">
        <text>guanosine 3',5'-bis(diphosphate) + H2O = GDP + diphosphate + H(+)</text>
        <dbReference type="Rhea" id="RHEA:14253"/>
        <dbReference type="ChEBI" id="CHEBI:15377"/>
        <dbReference type="ChEBI" id="CHEBI:15378"/>
        <dbReference type="ChEBI" id="CHEBI:33019"/>
        <dbReference type="ChEBI" id="CHEBI:58189"/>
        <dbReference type="ChEBI" id="CHEBI:77828"/>
        <dbReference type="EC" id="3.1.7.2"/>
    </reaction>
</comment>
<evidence type="ECO:0000313" key="9">
    <source>
        <dbReference type="EMBL" id="TDQ49880.1"/>
    </source>
</evidence>
<evidence type="ECO:0000313" key="10">
    <source>
        <dbReference type="Proteomes" id="UP000295375"/>
    </source>
</evidence>
<dbReference type="PANTHER" id="PTHR21262">
    <property type="entry name" value="GUANOSINE-3',5'-BIS DIPHOSPHATE 3'-PYROPHOSPHOHYDROLASE"/>
    <property type="match status" value="1"/>
</dbReference>
<dbReference type="UniPathway" id="UPA00908">
    <property type="reaction ID" value="UER00886"/>
</dbReference>
<sequence>MQLFQGLRAQVESYLDPAQIEQIAKAYELARDAHSGQSRSSGEPYITHPVAVAGIMASMRLDAQSIMAALMHDVIEDCGVSKESLVEQFGQQVADLVEGVSKLTQIKFGSKAEAQAENFRKMMMAMTKDIRVILIKLADRLHNMQTLGALTPQKRRRIAQETLEIYAPIANRLGMYAIRQELEELGFAALYPYRYKVLRQAVKKARGNRKEIISGISQSIERKLADAGINAKVLGREKTLFSIYEKMRTRVHSFAEVMDIYGFRIVTDNEDSCYRILGQIHNLYKPVPGRFKDYVAIPKTNGYQSLHSTLKGPHGLHIEVQIRTELMDQMAQNGVAAHWLYKSGSQPHPAESRAREWLRSVMEFQQRAGDSMEFVENIKIDLFPDEVYVFTPNGNIMELPVGATPVDFAYAIHTDVGNACVAAKVDRQLTPLSTTLRNGQTVEIITAPGARPNPTWLSFVATGKARANIRHFLKNQRREESIAMGKRLLDNALSEKNVEQFSEADREKVAHDTRHKNFDDLLADIGIGQIPAIAIAHRLDPERHVIRKQEQEEHPLTIRGTEGMLVNYARCCCPIPGDPIVGVLMAGRGIMVHMHSCPNTAEFTNQPDRIVPLQWEKDVKGEFIAELEVDVVNRRGVLALLTATIADEEANIVNLEIDPRDGSYNTIVFMVQVRGRLHLANIIRRVKAMKETNRIIRHHRVMADKQNP</sequence>
<feature type="domain" description="TGS" evidence="8">
    <location>
        <begin position="385"/>
        <end position="446"/>
    </location>
</feature>
<dbReference type="GO" id="GO:0008893">
    <property type="term" value="F:guanosine-3',5'-bis(diphosphate) 3'-diphosphatase activity"/>
    <property type="evidence" value="ECO:0007669"/>
    <property type="project" value="UniProtKB-EC"/>
</dbReference>
<dbReference type="Gene3D" id="3.30.460.10">
    <property type="entry name" value="Beta Polymerase, domain 2"/>
    <property type="match status" value="1"/>
</dbReference>
<dbReference type="PROSITE" id="PS51880">
    <property type="entry name" value="TGS"/>
    <property type="match status" value="1"/>
</dbReference>
<dbReference type="SUPFAM" id="SSF109604">
    <property type="entry name" value="HD-domain/PDEase-like"/>
    <property type="match status" value="1"/>
</dbReference>
<dbReference type="Pfam" id="PF04607">
    <property type="entry name" value="RelA_SpoT"/>
    <property type="match status" value="1"/>
</dbReference>
<dbReference type="SUPFAM" id="SSF55021">
    <property type="entry name" value="ACT-like"/>
    <property type="match status" value="1"/>
</dbReference>
<dbReference type="FunFam" id="1.10.3210.10:FF:000001">
    <property type="entry name" value="GTP pyrophosphokinase RelA"/>
    <property type="match status" value="1"/>
</dbReference>
<evidence type="ECO:0000256" key="3">
    <source>
        <dbReference type="ARBA" id="ARBA00024387"/>
    </source>
</evidence>
<dbReference type="InterPro" id="IPR004095">
    <property type="entry name" value="TGS"/>
</dbReference>
<evidence type="ECO:0000256" key="4">
    <source>
        <dbReference type="ARBA" id="ARBA00047968"/>
    </source>
</evidence>
<feature type="domain" description="HD" evidence="7">
    <location>
        <begin position="45"/>
        <end position="144"/>
    </location>
</feature>
<dbReference type="GO" id="GO:0008728">
    <property type="term" value="F:GTP diphosphokinase activity"/>
    <property type="evidence" value="ECO:0007669"/>
    <property type="project" value="TreeGrafter"/>
</dbReference>
<reference evidence="9 10" key="1">
    <citation type="submission" date="2019-03" db="EMBL/GenBank/DDBJ databases">
        <title>Genomic Encyclopedia of Type Strains, Phase IV (KMG-IV): sequencing the most valuable type-strain genomes for metagenomic binning, comparative biology and taxonomic classification.</title>
        <authorList>
            <person name="Goeker M."/>
        </authorList>
    </citation>
    <scope>NUCLEOTIDE SEQUENCE [LARGE SCALE GENOMIC DNA]</scope>
    <source>
        <strain evidence="9 10">DSM 103792</strain>
    </source>
</reference>
<dbReference type="SMART" id="SM00471">
    <property type="entry name" value="HDc"/>
    <property type="match status" value="1"/>
</dbReference>
<dbReference type="GO" id="GO:0042594">
    <property type="term" value="P:response to starvation"/>
    <property type="evidence" value="ECO:0007669"/>
    <property type="project" value="TreeGrafter"/>
</dbReference>
<gene>
    <name evidence="9" type="ORF">EV696_103253</name>
</gene>
<dbReference type="NCBIfam" id="TIGR00691">
    <property type="entry name" value="spoT_relA"/>
    <property type="match status" value="1"/>
</dbReference>
<accession>A0A4R6URH6</accession>
<dbReference type="CDD" id="cd00077">
    <property type="entry name" value="HDc"/>
    <property type="match status" value="1"/>
</dbReference>
<comment type="caution">
    <text evidence="9">The sequence shown here is derived from an EMBL/GenBank/DDBJ whole genome shotgun (WGS) entry which is preliminary data.</text>
</comment>
<comment type="pathway">
    <text evidence="2">Purine metabolism; ppGpp biosynthesis; ppGpp from GDP: step 1/1.</text>
</comment>
<dbReference type="Pfam" id="PF13328">
    <property type="entry name" value="HD_4"/>
    <property type="match status" value="1"/>
</dbReference>
<evidence type="ECO:0000259" key="7">
    <source>
        <dbReference type="PROSITE" id="PS51831"/>
    </source>
</evidence>
<dbReference type="PROSITE" id="PS51831">
    <property type="entry name" value="HD"/>
    <property type="match status" value="1"/>
</dbReference>
<dbReference type="InterPro" id="IPR004811">
    <property type="entry name" value="RelA/Spo_fam"/>
</dbReference>
<dbReference type="Gene3D" id="1.10.3210.10">
    <property type="entry name" value="Hypothetical protein af1432"/>
    <property type="match status" value="1"/>
</dbReference>
<evidence type="ECO:0000256" key="2">
    <source>
        <dbReference type="ARBA" id="ARBA00024329"/>
    </source>
</evidence>
<evidence type="ECO:0000256" key="1">
    <source>
        <dbReference type="ARBA" id="ARBA00022801"/>
    </source>
</evidence>
<organism evidence="9 10">
    <name type="scientific">Permianibacter aggregans</name>
    <dbReference type="NCBI Taxonomy" id="1510150"/>
    <lineage>
        <taxon>Bacteria</taxon>
        <taxon>Pseudomonadati</taxon>
        <taxon>Pseudomonadota</taxon>
        <taxon>Gammaproteobacteria</taxon>
        <taxon>Pseudomonadales</taxon>
        <taxon>Pseudomonadaceae</taxon>
        <taxon>Permianibacter</taxon>
    </lineage>
</organism>
<proteinExistence type="inferred from homology"/>
<dbReference type="GO" id="GO:0015970">
    <property type="term" value="P:guanosine tetraphosphate biosynthetic process"/>
    <property type="evidence" value="ECO:0007669"/>
    <property type="project" value="UniProtKB-UniPathway"/>
</dbReference>
<dbReference type="RefSeq" id="WP_133588582.1">
    <property type="nucleotide sequence ID" value="NZ_CP037953.1"/>
</dbReference>
<evidence type="ECO:0000259" key="6">
    <source>
        <dbReference type="PROSITE" id="PS51671"/>
    </source>
</evidence>
<dbReference type="EC" id="3.1.7.2" evidence="3"/>
<dbReference type="InterPro" id="IPR003607">
    <property type="entry name" value="HD/PDEase_dom"/>
</dbReference>
<dbReference type="CDD" id="cd01668">
    <property type="entry name" value="TGS_RSH"/>
    <property type="match status" value="1"/>
</dbReference>
<comment type="function">
    <text evidence="5">In eubacteria ppGpp (guanosine 3'-diphosphate 5'-diphosphate) is a mediator of the stringent response that coordinates a variety of cellular activities in response to changes in nutritional abundance.</text>
</comment>
<name>A0A4R6URH6_9GAMM</name>
<dbReference type="InterPro" id="IPR033655">
    <property type="entry name" value="TGS_RelA/SpoT"/>
</dbReference>
<dbReference type="PROSITE" id="PS51671">
    <property type="entry name" value="ACT"/>
    <property type="match status" value="1"/>
</dbReference>
<dbReference type="SUPFAM" id="SSF81271">
    <property type="entry name" value="TGS-like"/>
    <property type="match status" value="1"/>
</dbReference>
<keyword evidence="1" id="KW-0378">Hydrolase</keyword>
<dbReference type="InterPro" id="IPR006674">
    <property type="entry name" value="HD_domain"/>
</dbReference>
<comment type="similarity">
    <text evidence="5">Belongs to the relA/spoT family.</text>
</comment>
<dbReference type="OrthoDB" id="9805041at2"/>
<dbReference type="SUPFAM" id="SSF81301">
    <property type="entry name" value="Nucleotidyltransferase"/>
    <property type="match status" value="1"/>
</dbReference>
<dbReference type="SMART" id="SM00954">
    <property type="entry name" value="RelA_SpoT"/>
    <property type="match status" value="1"/>
</dbReference>
<dbReference type="Pfam" id="PF19296">
    <property type="entry name" value="RelA_AH_RIS"/>
    <property type="match status" value="1"/>
</dbReference>
<dbReference type="NCBIfam" id="NF008303">
    <property type="entry name" value="PRK11092.1"/>
    <property type="match status" value="1"/>
</dbReference>
<dbReference type="GO" id="GO:0005886">
    <property type="term" value="C:plasma membrane"/>
    <property type="evidence" value="ECO:0007669"/>
    <property type="project" value="TreeGrafter"/>
</dbReference>
<dbReference type="Gene3D" id="3.10.20.30">
    <property type="match status" value="1"/>
</dbReference>
<dbReference type="EMBL" id="SNYM01000003">
    <property type="protein sequence ID" value="TDQ49880.1"/>
    <property type="molecule type" value="Genomic_DNA"/>
</dbReference>
<dbReference type="Pfam" id="PF02824">
    <property type="entry name" value="TGS"/>
    <property type="match status" value="1"/>
</dbReference>
<dbReference type="FunFam" id="3.30.460.10:FF:000001">
    <property type="entry name" value="GTP pyrophosphokinase RelA"/>
    <property type="match status" value="1"/>
</dbReference>
<dbReference type="Gene3D" id="3.30.70.260">
    <property type="match status" value="1"/>
</dbReference>
<protein>
    <recommendedName>
        <fullName evidence="3">guanosine-3',5'-bis(diphosphate) 3'-diphosphatase</fullName>
        <ecNumber evidence="3">3.1.7.2</ecNumber>
    </recommendedName>
</protein>
<dbReference type="InterPro" id="IPR043519">
    <property type="entry name" value="NT_sf"/>
</dbReference>
<dbReference type="InterPro" id="IPR012676">
    <property type="entry name" value="TGS-like"/>
</dbReference>
<dbReference type="InterPro" id="IPR045865">
    <property type="entry name" value="ACT-like_dom_sf"/>
</dbReference>
<dbReference type="FunFam" id="3.10.20.30:FF:000002">
    <property type="entry name" value="GTP pyrophosphokinase (RelA/SpoT)"/>
    <property type="match status" value="1"/>
</dbReference>
<feature type="domain" description="ACT" evidence="6">
    <location>
        <begin position="626"/>
        <end position="703"/>
    </location>
</feature>
<keyword evidence="10" id="KW-1185">Reference proteome</keyword>
<dbReference type="Proteomes" id="UP000295375">
    <property type="component" value="Unassembled WGS sequence"/>
</dbReference>
<dbReference type="Pfam" id="PF13291">
    <property type="entry name" value="ACT_4"/>
    <property type="match status" value="1"/>
</dbReference>
<dbReference type="AlphaFoldDB" id="A0A4R6URH6"/>
<dbReference type="InterPro" id="IPR007685">
    <property type="entry name" value="RelA_SpoT"/>
</dbReference>
<evidence type="ECO:0000256" key="5">
    <source>
        <dbReference type="RuleBase" id="RU003847"/>
    </source>
</evidence>
<dbReference type="CDD" id="cd05399">
    <property type="entry name" value="NT_Rel-Spo_like"/>
    <property type="match status" value="1"/>
</dbReference>
<dbReference type="GO" id="GO:0015949">
    <property type="term" value="P:nucleobase-containing small molecule interconversion"/>
    <property type="evidence" value="ECO:0007669"/>
    <property type="project" value="UniProtKB-ARBA"/>
</dbReference>
<dbReference type="InterPro" id="IPR012675">
    <property type="entry name" value="Beta-grasp_dom_sf"/>
</dbReference>